<dbReference type="GO" id="GO:0033890">
    <property type="term" value="F:ribonuclease D activity"/>
    <property type="evidence" value="ECO:0007669"/>
    <property type="project" value="UniProtKB-UniRule"/>
</dbReference>
<gene>
    <name evidence="6" type="primary">rnd</name>
    <name evidence="8" type="ORF">PP2015_4201</name>
</gene>
<sequence length="377" mass="43615">MKVQYQVITEQQQLDEFVSAIGGATVLALDTEFMRRRTLYPEVALIQVYDGENLALIDPLAALDYSNFWEVLKSEDVLKILHSPSEDIEVFNNFAGFVPTPMFDTQFALQLLGEGNCVGFANMVKQILEIEIDKSESRTNWLQRPLTTKQLDYAASDVFYLLPCFNHIYKQISEKGLTEIVLEESQLVIEKRSYELPDKLLYQDIKNAWQLKPRDLATLQLLAPWRRSKAKDKNLALNFVLKEQNMVEIAKRRPTNISSMRNIPGVEAMEVNRSGKEILKLVEQAKSVDIEQCPEKLLRLIDYPQYKKAAKDISSKIKQVACKTEIPAEVFASKKQINQLISWKWKHTDKSRSELLKPDLLKSWRWEFLKDALAEWQ</sequence>
<dbReference type="Proteomes" id="UP000061457">
    <property type="component" value="Chromosome II"/>
</dbReference>
<dbReference type="SMART" id="SM00474">
    <property type="entry name" value="35EXOc"/>
    <property type="match status" value="1"/>
</dbReference>
<dbReference type="PANTHER" id="PTHR47649">
    <property type="entry name" value="RIBONUCLEASE D"/>
    <property type="match status" value="1"/>
</dbReference>
<evidence type="ECO:0000256" key="2">
    <source>
        <dbReference type="ARBA" id="ARBA00022694"/>
    </source>
</evidence>
<protein>
    <recommendedName>
        <fullName evidence="6">Ribonuclease D</fullName>
        <shortName evidence="6">RNase D</shortName>
        <ecNumber evidence="6">3.1.13.5</ecNumber>
    </recommendedName>
</protein>
<dbReference type="GO" id="GO:0005737">
    <property type="term" value="C:cytoplasm"/>
    <property type="evidence" value="ECO:0007669"/>
    <property type="project" value="UniProtKB-SubCell"/>
</dbReference>
<dbReference type="PROSITE" id="PS50967">
    <property type="entry name" value="HRDC"/>
    <property type="match status" value="1"/>
</dbReference>
<dbReference type="InterPro" id="IPR002562">
    <property type="entry name" value="3'-5'_exonuclease_dom"/>
</dbReference>
<evidence type="ECO:0000256" key="4">
    <source>
        <dbReference type="ARBA" id="ARBA00022801"/>
    </source>
</evidence>
<evidence type="ECO:0000313" key="8">
    <source>
        <dbReference type="EMBL" id="ALO44668.1"/>
    </source>
</evidence>
<keyword evidence="5 6" id="KW-0269">Exonuclease</keyword>
<dbReference type="SUPFAM" id="SSF53098">
    <property type="entry name" value="Ribonuclease H-like"/>
    <property type="match status" value="1"/>
</dbReference>
<comment type="function">
    <text evidence="6">Exonuclease involved in the 3' processing of various precursor tRNAs. Initiates hydrolysis at the 3'-terminus of an RNA molecule and releases 5'-mononucleotides.</text>
</comment>
<dbReference type="KEGG" id="pphe:PP2015_4201"/>
<dbReference type="PATRIC" id="fig|161398.10.peg.4309"/>
<dbReference type="Gene3D" id="1.10.150.80">
    <property type="entry name" value="HRDC domain"/>
    <property type="match status" value="2"/>
</dbReference>
<dbReference type="Pfam" id="PF01612">
    <property type="entry name" value="DNA_pol_A_exo1"/>
    <property type="match status" value="1"/>
</dbReference>
<dbReference type="Gene3D" id="3.30.420.10">
    <property type="entry name" value="Ribonuclease H-like superfamily/Ribonuclease H"/>
    <property type="match status" value="1"/>
</dbReference>
<dbReference type="PANTHER" id="PTHR47649:SF1">
    <property type="entry name" value="RIBONUCLEASE D"/>
    <property type="match status" value="1"/>
</dbReference>
<evidence type="ECO:0000256" key="3">
    <source>
        <dbReference type="ARBA" id="ARBA00022722"/>
    </source>
</evidence>
<dbReference type="InterPro" id="IPR006292">
    <property type="entry name" value="RNase_D"/>
</dbReference>
<dbReference type="GO" id="GO:0042780">
    <property type="term" value="P:tRNA 3'-end processing"/>
    <property type="evidence" value="ECO:0007669"/>
    <property type="project" value="UniProtKB-UniRule"/>
</dbReference>
<keyword evidence="2 6" id="KW-0819">tRNA processing</keyword>
<feature type="domain" description="HRDC" evidence="7">
    <location>
        <begin position="212"/>
        <end position="292"/>
    </location>
</feature>
<comment type="similarity">
    <text evidence="6">Belongs to the RNase D family.</text>
</comment>
<evidence type="ECO:0000313" key="9">
    <source>
        <dbReference type="Proteomes" id="UP000061457"/>
    </source>
</evidence>
<keyword evidence="1 6" id="KW-0963">Cytoplasm</keyword>
<dbReference type="InterPro" id="IPR044876">
    <property type="entry name" value="HRDC_dom_sf"/>
</dbReference>
<dbReference type="InterPro" id="IPR012337">
    <property type="entry name" value="RNaseH-like_sf"/>
</dbReference>
<name>A0A0S2K8I6_9GAMM</name>
<dbReference type="Pfam" id="PF00570">
    <property type="entry name" value="HRDC"/>
    <property type="match status" value="1"/>
</dbReference>
<dbReference type="GO" id="GO:0003676">
    <property type="term" value="F:nucleic acid binding"/>
    <property type="evidence" value="ECO:0007669"/>
    <property type="project" value="InterPro"/>
</dbReference>
<keyword evidence="4 6" id="KW-0378">Hydrolase</keyword>
<dbReference type="CDD" id="cd06142">
    <property type="entry name" value="RNaseD_exo"/>
    <property type="match status" value="1"/>
</dbReference>
<comment type="cofactor">
    <cofactor evidence="6">
        <name>a divalent metal cation</name>
        <dbReference type="ChEBI" id="CHEBI:60240"/>
    </cofactor>
</comment>
<dbReference type="EMBL" id="CP013188">
    <property type="protein sequence ID" value="ALO44668.1"/>
    <property type="molecule type" value="Genomic_DNA"/>
</dbReference>
<dbReference type="AlphaFoldDB" id="A0A0S2K8I6"/>
<dbReference type="EC" id="3.1.13.5" evidence="6"/>
<dbReference type="Pfam" id="PF21293">
    <property type="entry name" value="RNAseD_HRDC_C"/>
    <property type="match status" value="1"/>
</dbReference>
<accession>A0A0S2K8I6</accession>
<dbReference type="HAMAP" id="MF_01899">
    <property type="entry name" value="RNase_D"/>
    <property type="match status" value="1"/>
</dbReference>
<reference evidence="8 9" key="1">
    <citation type="submission" date="2015-11" db="EMBL/GenBank/DDBJ databases">
        <authorList>
            <person name="Zhang Y."/>
            <person name="Guo Z."/>
        </authorList>
    </citation>
    <scope>NUCLEOTIDE SEQUENCE [LARGE SCALE GENOMIC DNA]</scope>
    <source>
        <strain evidence="8 9">KCTC 12086</strain>
    </source>
</reference>
<evidence type="ECO:0000256" key="5">
    <source>
        <dbReference type="ARBA" id="ARBA00022839"/>
    </source>
</evidence>
<keyword evidence="9" id="KW-1185">Reference proteome</keyword>
<dbReference type="STRING" id="161398.PP2015_4201"/>
<dbReference type="SMART" id="SM00341">
    <property type="entry name" value="HRDC"/>
    <property type="match status" value="1"/>
</dbReference>
<dbReference type="InterPro" id="IPR036397">
    <property type="entry name" value="RNaseH_sf"/>
</dbReference>
<proteinExistence type="inferred from homology"/>
<evidence type="ECO:0000256" key="6">
    <source>
        <dbReference type="HAMAP-Rule" id="MF_01899"/>
    </source>
</evidence>
<dbReference type="InterPro" id="IPR010997">
    <property type="entry name" value="HRDC-like_sf"/>
</dbReference>
<evidence type="ECO:0000259" key="7">
    <source>
        <dbReference type="PROSITE" id="PS50967"/>
    </source>
</evidence>
<dbReference type="NCBIfam" id="TIGR01388">
    <property type="entry name" value="rnd"/>
    <property type="match status" value="1"/>
</dbReference>
<dbReference type="SUPFAM" id="SSF47819">
    <property type="entry name" value="HRDC-like"/>
    <property type="match status" value="2"/>
</dbReference>
<organism evidence="8 9">
    <name type="scientific">Pseudoalteromonas phenolica</name>
    <dbReference type="NCBI Taxonomy" id="161398"/>
    <lineage>
        <taxon>Bacteria</taxon>
        <taxon>Pseudomonadati</taxon>
        <taxon>Pseudomonadota</taxon>
        <taxon>Gammaproteobacteria</taxon>
        <taxon>Alteromonadales</taxon>
        <taxon>Pseudoalteromonadaceae</taxon>
        <taxon>Pseudoalteromonas</taxon>
    </lineage>
</organism>
<dbReference type="InterPro" id="IPR002121">
    <property type="entry name" value="HRDC_dom"/>
</dbReference>
<dbReference type="InterPro" id="IPR051086">
    <property type="entry name" value="RNase_D-like"/>
</dbReference>
<dbReference type="InterPro" id="IPR048579">
    <property type="entry name" value="RNAseD_HRDC_C"/>
</dbReference>
<comment type="catalytic activity">
    <reaction evidence="6">
        <text>Exonucleolytic cleavage that removes extra residues from the 3'-terminus of tRNA to produce 5'-mononucleotides.</text>
        <dbReference type="EC" id="3.1.13.5"/>
    </reaction>
</comment>
<dbReference type="GO" id="GO:0008408">
    <property type="term" value="F:3'-5' exonuclease activity"/>
    <property type="evidence" value="ECO:0007669"/>
    <property type="project" value="InterPro"/>
</dbReference>
<comment type="subcellular location">
    <subcellularLocation>
        <location evidence="6">Cytoplasm</location>
    </subcellularLocation>
</comment>
<dbReference type="GO" id="GO:0000166">
    <property type="term" value="F:nucleotide binding"/>
    <property type="evidence" value="ECO:0007669"/>
    <property type="project" value="InterPro"/>
</dbReference>
<keyword evidence="3 6" id="KW-0540">Nuclease</keyword>
<evidence type="ECO:0000256" key="1">
    <source>
        <dbReference type="ARBA" id="ARBA00022490"/>
    </source>
</evidence>